<dbReference type="PANTHER" id="PTHR11080:SF2">
    <property type="entry name" value="LD05707P"/>
    <property type="match status" value="1"/>
</dbReference>
<dbReference type="PANTHER" id="PTHR11080">
    <property type="entry name" value="PYRAZINAMIDASE/NICOTINAMIDASE"/>
    <property type="match status" value="1"/>
</dbReference>
<evidence type="ECO:0000256" key="1">
    <source>
        <dbReference type="ARBA" id="ARBA00006336"/>
    </source>
</evidence>
<keyword evidence="10" id="KW-1185">Reference proteome</keyword>
<keyword evidence="3" id="KW-0479">Metal-binding</keyword>
<feature type="domain" description="Isochorismatase-like" evidence="8">
    <location>
        <begin position="26"/>
        <end position="222"/>
    </location>
</feature>
<evidence type="ECO:0000256" key="3">
    <source>
        <dbReference type="ARBA" id="ARBA00022723"/>
    </source>
</evidence>
<dbReference type="InterPro" id="IPR052347">
    <property type="entry name" value="Isochorismatase_Nicotinamidase"/>
</dbReference>
<dbReference type="CDD" id="cd01011">
    <property type="entry name" value="nicotinamidase"/>
    <property type="match status" value="1"/>
</dbReference>
<comment type="similarity">
    <text evidence="1">Belongs to the isochorismatase family.</text>
</comment>
<evidence type="ECO:0000259" key="8">
    <source>
        <dbReference type="Pfam" id="PF00857"/>
    </source>
</evidence>
<evidence type="ECO:0000313" key="10">
    <source>
        <dbReference type="Proteomes" id="UP001237448"/>
    </source>
</evidence>
<dbReference type="EC" id="3.5.1.19" evidence="6"/>
<dbReference type="Gene3D" id="3.40.50.850">
    <property type="entry name" value="Isochorismatase-like"/>
    <property type="match status" value="1"/>
</dbReference>
<evidence type="ECO:0000313" key="9">
    <source>
        <dbReference type="EMBL" id="MDQ0392479.1"/>
    </source>
</evidence>
<evidence type="ECO:0000256" key="2">
    <source>
        <dbReference type="ARBA" id="ARBA00022642"/>
    </source>
</evidence>
<dbReference type="InterPro" id="IPR000868">
    <property type="entry name" value="Isochorismatase-like_dom"/>
</dbReference>
<reference evidence="9 10" key="1">
    <citation type="submission" date="2023-07" db="EMBL/GenBank/DDBJ databases">
        <title>Genomic Encyclopedia of Type Strains, Phase IV (KMG-IV): sequencing the most valuable type-strain genomes for metagenomic binning, comparative biology and taxonomic classification.</title>
        <authorList>
            <person name="Goeker M."/>
        </authorList>
    </citation>
    <scope>NUCLEOTIDE SEQUENCE [LARGE SCALE GENOMIC DNA]</scope>
    <source>
        <strain evidence="9 10">DSM 5896</strain>
    </source>
</reference>
<organism evidence="9 10">
    <name type="scientific">Labrys monachus</name>
    <dbReference type="NCBI Taxonomy" id="217067"/>
    <lineage>
        <taxon>Bacteria</taxon>
        <taxon>Pseudomonadati</taxon>
        <taxon>Pseudomonadota</taxon>
        <taxon>Alphaproteobacteria</taxon>
        <taxon>Hyphomicrobiales</taxon>
        <taxon>Xanthobacteraceae</taxon>
        <taxon>Labrys</taxon>
    </lineage>
</organism>
<keyword evidence="4 9" id="KW-0378">Hydrolase</keyword>
<dbReference type="SUPFAM" id="SSF52499">
    <property type="entry name" value="Isochorismatase-like hydrolases"/>
    <property type="match status" value="1"/>
</dbReference>
<dbReference type="NCBIfam" id="NF008623">
    <property type="entry name" value="PRK11609.1"/>
    <property type="match status" value="1"/>
</dbReference>
<proteinExistence type="inferred from homology"/>
<name>A0ABU0FD06_9HYPH</name>
<sequence>MILPPPAPMMAQSSKGFAMKPGETDVLLVIDVQNDFCPGGALAVPDGDSVVPDINRIAMSFDRCVLTQDWHPAGHSSFASSHPGRQPYSTVAMPYGEQTLWPDHCVQGTKGAEFHPGLALPRAGLVIRKGFRPAIDSYSAFFENDGRTPTGLAGYLRECGLSRIFCVGLATDFCVRYSAEDARRLGFETVVVLGACRGIDLDGSIAAGIGAMKAAGAVLVDWI</sequence>
<dbReference type="Proteomes" id="UP001237448">
    <property type="component" value="Unassembled WGS sequence"/>
</dbReference>
<evidence type="ECO:0000256" key="7">
    <source>
        <dbReference type="ARBA" id="ARBA00043224"/>
    </source>
</evidence>
<dbReference type="InterPro" id="IPR036380">
    <property type="entry name" value="Isochorismatase-like_sf"/>
</dbReference>
<accession>A0ABU0FD06</accession>
<evidence type="ECO:0000256" key="4">
    <source>
        <dbReference type="ARBA" id="ARBA00022801"/>
    </source>
</evidence>
<protein>
    <recommendedName>
        <fullName evidence="6">nicotinamidase</fullName>
        <ecNumber evidence="6">3.5.1.19</ecNumber>
    </recommendedName>
    <alternativeName>
        <fullName evidence="7">Nicotinamide deamidase</fullName>
    </alternativeName>
</protein>
<evidence type="ECO:0000256" key="6">
    <source>
        <dbReference type="ARBA" id="ARBA00039017"/>
    </source>
</evidence>
<dbReference type="Pfam" id="PF00857">
    <property type="entry name" value="Isochorismatase"/>
    <property type="match status" value="1"/>
</dbReference>
<comment type="pathway">
    <text evidence="5">Cofactor biosynthesis; nicotinate biosynthesis; nicotinate from nicotinamide: step 1/1.</text>
</comment>
<comment type="caution">
    <text evidence="9">The sequence shown here is derived from an EMBL/GenBank/DDBJ whole genome shotgun (WGS) entry which is preliminary data.</text>
</comment>
<keyword evidence="2" id="KW-0662">Pyridine nucleotide biosynthesis</keyword>
<gene>
    <name evidence="9" type="ORF">J3R73_002271</name>
</gene>
<dbReference type="GO" id="GO:0008936">
    <property type="term" value="F:nicotinamidase activity"/>
    <property type="evidence" value="ECO:0007669"/>
    <property type="project" value="UniProtKB-EC"/>
</dbReference>
<evidence type="ECO:0000256" key="5">
    <source>
        <dbReference type="ARBA" id="ARBA00037900"/>
    </source>
</evidence>
<dbReference type="EMBL" id="JAUSVK010000001">
    <property type="protein sequence ID" value="MDQ0392479.1"/>
    <property type="molecule type" value="Genomic_DNA"/>
</dbReference>